<comment type="caution">
    <text evidence="1">The sequence shown here is derived from an EMBL/GenBank/DDBJ whole genome shotgun (WGS) entry which is preliminary data.</text>
</comment>
<organism evidence="1 2">
    <name type="scientific">Paenibacillus prosopidis</name>
    <dbReference type="NCBI Taxonomy" id="630520"/>
    <lineage>
        <taxon>Bacteria</taxon>
        <taxon>Bacillati</taxon>
        <taxon>Bacillota</taxon>
        <taxon>Bacilli</taxon>
        <taxon>Bacillales</taxon>
        <taxon>Paenibacillaceae</taxon>
        <taxon>Paenibacillus</taxon>
    </lineage>
</organism>
<dbReference type="AlphaFoldDB" id="A0A368W4C4"/>
<protein>
    <submittedName>
        <fullName evidence="1">Uncharacterized protein</fullName>
    </submittedName>
</protein>
<dbReference type="Proteomes" id="UP000252415">
    <property type="component" value="Unassembled WGS sequence"/>
</dbReference>
<evidence type="ECO:0000313" key="2">
    <source>
        <dbReference type="Proteomes" id="UP000252415"/>
    </source>
</evidence>
<evidence type="ECO:0000313" key="1">
    <source>
        <dbReference type="EMBL" id="RCW49001.1"/>
    </source>
</evidence>
<name>A0A368W4C4_9BACL</name>
<dbReference type="RefSeq" id="WP_114379749.1">
    <property type="nucleotide sequence ID" value="NZ_QPJD01000005.1"/>
</dbReference>
<keyword evidence="2" id="KW-1185">Reference proteome</keyword>
<proteinExistence type="predicted"/>
<gene>
    <name evidence="1" type="ORF">DFP97_105186</name>
</gene>
<accession>A0A368W4C4</accession>
<dbReference type="EMBL" id="QPJD01000005">
    <property type="protein sequence ID" value="RCW49001.1"/>
    <property type="molecule type" value="Genomic_DNA"/>
</dbReference>
<reference evidence="1 2" key="1">
    <citation type="submission" date="2018-07" db="EMBL/GenBank/DDBJ databases">
        <title>Genomic Encyclopedia of Type Strains, Phase III (KMG-III): the genomes of soil and plant-associated and newly described type strains.</title>
        <authorList>
            <person name="Whitman W."/>
        </authorList>
    </citation>
    <scope>NUCLEOTIDE SEQUENCE [LARGE SCALE GENOMIC DNA]</scope>
    <source>
        <strain evidence="1 2">CECT 7506</strain>
    </source>
</reference>
<sequence>MWIIIVIFFLLFFFIAVYGISLMAVKDSDLAKSVENLNLEVASLKDELSSLKASIKTKEFTDSQ</sequence>